<dbReference type="Proteomes" id="UP000007266">
    <property type="component" value="Linkage group 4"/>
</dbReference>
<reference evidence="2 3" key="2">
    <citation type="journal article" date="2010" name="Nucleic Acids Res.">
        <title>BeetleBase in 2010: revisions to provide comprehensive genomic information for Tribolium castaneum.</title>
        <authorList>
            <person name="Kim H.S."/>
            <person name="Murphy T."/>
            <person name="Xia J."/>
            <person name="Caragea D."/>
            <person name="Park Y."/>
            <person name="Beeman R.W."/>
            <person name="Lorenzen M.D."/>
            <person name="Butcher S."/>
            <person name="Manak J.R."/>
            <person name="Brown S.J."/>
        </authorList>
    </citation>
    <scope>GENOME REANNOTATION</scope>
    <source>
        <strain evidence="2 3">Georgia GA2</strain>
    </source>
</reference>
<protein>
    <submittedName>
        <fullName evidence="2">Uncharacterized protein</fullName>
    </submittedName>
</protein>
<evidence type="ECO:0000313" key="2">
    <source>
        <dbReference type="EMBL" id="EFA02286.2"/>
    </source>
</evidence>
<organism evidence="2 3">
    <name type="scientific">Tribolium castaneum</name>
    <name type="common">Red flour beetle</name>
    <dbReference type="NCBI Taxonomy" id="7070"/>
    <lineage>
        <taxon>Eukaryota</taxon>
        <taxon>Metazoa</taxon>
        <taxon>Ecdysozoa</taxon>
        <taxon>Arthropoda</taxon>
        <taxon>Hexapoda</taxon>
        <taxon>Insecta</taxon>
        <taxon>Pterygota</taxon>
        <taxon>Neoptera</taxon>
        <taxon>Endopterygota</taxon>
        <taxon>Coleoptera</taxon>
        <taxon>Polyphaga</taxon>
        <taxon>Cucujiformia</taxon>
        <taxon>Tenebrionidae</taxon>
        <taxon>Tenebrionidae incertae sedis</taxon>
        <taxon>Tribolium</taxon>
    </lineage>
</organism>
<evidence type="ECO:0000313" key="3">
    <source>
        <dbReference type="Proteomes" id="UP000007266"/>
    </source>
</evidence>
<dbReference type="InParanoid" id="D2A3A4"/>
<reference evidence="2 3" key="1">
    <citation type="journal article" date="2008" name="Nature">
        <title>The genome of the model beetle and pest Tribolium castaneum.</title>
        <authorList>
            <consortium name="Tribolium Genome Sequencing Consortium"/>
            <person name="Richards S."/>
            <person name="Gibbs R.A."/>
            <person name="Weinstock G.M."/>
            <person name="Brown S.J."/>
            <person name="Denell R."/>
            <person name="Beeman R.W."/>
            <person name="Gibbs R."/>
            <person name="Beeman R.W."/>
            <person name="Brown S.J."/>
            <person name="Bucher G."/>
            <person name="Friedrich M."/>
            <person name="Grimmelikhuijzen C.J."/>
            <person name="Klingler M."/>
            <person name="Lorenzen M."/>
            <person name="Richards S."/>
            <person name="Roth S."/>
            <person name="Schroder R."/>
            <person name="Tautz D."/>
            <person name="Zdobnov E.M."/>
            <person name="Muzny D."/>
            <person name="Gibbs R.A."/>
            <person name="Weinstock G.M."/>
            <person name="Attaway T."/>
            <person name="Bell S."/>
            <person name="Buhay C.J."/>
            <person name="Chandrabose M.N."/>
            <person name="Chavez D."/>
            <person name="Clerk-Blankenburg K.P."/>
            <person name="Cree A."/>
            <person name="Dao M."/>
            <person name="Davis C."/>
            <person name="Chacko J."/>
            <person name="Dinh H."/>
            <person name="Dugan-Rocha S."/>
            <person name="Fowler G."/>
            <person name="Garner T.T."/>
            <person name="Garnes J."/>
            <person name="Gnirke A."/>
            <person name="Hawes A."/>
            <person name="Hernandez J."/>
            <person name="Hines S."/>
            <person name="Holder M."/>
            <person name="Hume J."/>
            <person name="Jhangiani S.N."/>
            <person name="Joshi V."/>
            <person name="Khan Z.M."/>
            <person name="Jackson L."/>
            <person name="Kovar C."/>
            <person name="Kowis A."/>
            <person name="Lee S."/>
            <person name="Lewis L.R."/>
            <person name="Margolis J."/>
            <person name="Morgan M."/>
            <person name="Nazareth L.V."/>
            <person name="Nguyen N."/>
            <person name="Okwuonu G."/>
            <person name="Parker D."/>
            <person name="Richards S."/>
            <person name="Ruiz S.J."/>
            <person name="Santibanez J."/>
            <person name="Savard J."/>
            <person name="Scherer S.E."/>
            <person name="Schneider B."/>
            <person name="Sodergren E."/>
            <person name="Tautz D."/>
            <person name="Vattahil S."/>
            <person name="Villasana D."/>
            <person name="White C.S."/>
            <person name="Wright R."/>
            <person name="Park Y."/>
            <person name="Beeman R.W."/>
            <person name="Lord J."/>
            <person name="Oppert B."/>
            <person name="Lorenzen M."/>
            <person name="Brown S."/>
            <person name="Wang L."/>
            <person name="Savard J."/>
            <person name="Tautz D."/>
            <person name="Richards S."/>
            <person name="Weinstock G."/>
            <person name="Gibbs R.A."/>
            <person name="Liu Y."/>
            <person name="Worley K."/>
            <person name="Weinstock G."/>
            <person name="Elsik C.G."/>
            <person name="Reese J.T."/>
            <person name="Elhaik E."/>
            <person name="Landan G."/>
            <person name="Graur D."/>
            <person name="Arensburger P."/>
            <person name="Atkinson P."/>
            <person name="Beeman R.W."/>
            <person name="Beidler J."/>
            <person name="Brown S.J."/>
            <person name="Demuth J.P."/>
            <person name="Drury D.W."/>
            <person name="Du Y.Z."/>
            <person name="Fujiwara H."/>
            <person name="Lorenzen M."/>
            <person name="Maselli V."/>
            <person name="Osanai M."/>
            <person name="Park Y."/>
            <person name="Robertson H.M."/>
            <person name="Tu Z."/>
            <person name="Wang J.J."/>
            <person name="Wang S."/>
            <person name="Richards S."/>
            <person name="Song H."/>
            <person name="Zhang L."/>
            <person name="Sodergren E."/>
            <person name="Werner D."/>
            <person name="Stanke M."/>
            <person name="Morgenstern B."/>
            <person name="Solovyev V."/>
            <person name="Kosarev P."/>
            <person name="Brown G."/>
            <person name="Chen H.C."/>
            <person name="Ermolaeva O."/>
            <person name="Hlavina W."/>
            <person name="Kapustin Y."/>
            <person name="Kiryutin B."/>
            <person name="Kitts P."/>
            <person name="Maglott D."/>
            <person name="Pruitt K."/>
            <person name="Sapojnikov V."/>
            <person name="Souvorov A."/>
            <person name="Mackey A.J."/>
            <person name="Waterhouse R.M."/>
            <person name="Wyder S."/>
            <person name="Zdobnov E.M."/>
            <person name="Zdobnov E.M."/>
            <person name="Wyder S."/>
            <person name="Kriventseva E.V."/>
            <person name="Kadowaki T."/>
            <person name="Bork P."/>
            <person name="Aranda M."/>
            <person name="Bao R."/>
            <person name="Beermann A."/>
            <person name="Berns N."/>
            <person name="Bolognesi R."/>
            <person name="Bonneton F."/>
            <person name="Bopp D."/>
            <person name="Brown S.J."/>
            <person name="Bucher G."/>
            <person name="Butts T."/>
            <person name="Chaumot A."/>
            <person name="Denell R.E."/>
            <person name="Ferrier D.E."/>
            <person name="Friedrich M."/>
            <person name="Gordon C.M."/>
            <person name="Jindra M."/>
            <person name="Klingler M."/>
            <person name="Lan Q."/>
            <person name="Lattorff H.M."/>
            <person name="Laudet V."/>
            <person name="von Levetsow C."/>
            <person name="Liu Z."/>
            <person name="Lutz R."/>
            <person name="Lynch J.A."/>
            <person name="da Fonseca R.N."/>
            <person name="Posnien N."/>
            <person name="Reuter R."/>
            <person name="Roth S."/>
            <person name="Savard J."/>
            <person name="Schinko J.B."/>
            <person name="Schmitt C."/>
            <person name="Schoppmeier M."/>
            <person name="Schroder R."/>
            <person name="Shippy T.D."/>
            <person name="Simonnet F."/>
            <person name="Marques-Souza H."/>
            <person name="Tautz D."/>
            <person name="Tomoyasu Y."/>
            <person name="Trauner J."/>
            <person name="Van der Zee M."/>
            <person name="Vervoort M."/>
            <person name="Wittkopp N."/>
            <person name="Wimmer E.A."/>
            <person name="Yang X."/>
            <person name="Jones A.K."/>
            <person name="Sattelle D.B."/>
            <person name="Ebert P.R."/>
            <person name="Nelson D."/>
            <person name="Scott J.G."/>
            <person name="Beeman R.W."/>
            <person name="Muthukrishnan S."/>
            <person name="Kramer K.J."/>
            <person name="Arakane Y."/>
            <person name="Beeman R.W."/>
            <person name="Zhu Q."/>
            <person name="Hogenkamp D."/>
            <person name="Dixit R."/>
            <person name="Oppert B."/>
            <person name="Jiang H."/>
            <person name="Zou Z."/>
            <person name="Marshall J."/>
            <person name="Elpidina E."/>
            <person name="Vinokurov K."/>
            <person name="Oppert C."/>
            <person name="Zou Z."/>
            <person name="Evans J."/>
            <person name="Lu Z."/>
            <person name="Zhao P."/>
            <person name="Sumathipala N."/>
            <person name="Altincicek B."/>
            <person name="Vilcinskas A."/>
            <person name="Williams M."/>
            <person name="Hultmark D."/>
            <person name="Hetru C."/>
            <person name="Jiang H."/>
            <person name="Grimmelikhuijzen C.J."/>
            <person name="Hauser F."/>
            <person name="Cazzamali G."/>
            <person name="Williamson M."/>
            <person name="Park Y."/>
            <person name="Li B."/>
            <person name="Tanaka Y."/>
            <person name="Predel R."/>
            <person name="Neupert S."/>
            <person name="Schachtner J."/>
            <person name="Verleyen P."/>
            <person name="Raible F."/>
            <person name="Bork P."/>
            <person name="Friedrich M."/>
            <person name="Walden K.K."/>
            <person name="Robertson H.M."/>
            <person name="Angeli S."/>
            <person name="Foret S."/>
            <person name="Bucher G."/>
            <person name="Schuetz S."/>
            <person name="Maleszka R."/>
            <person name="Wimmer E.A."/>
            <person name="Beeman R.W."/>
            <person name="Lorenzen M."/>
            <person name="Tomoyasu Y."/>
            <person name="Miller S.C."/>
            <person name="Grossmann D."/>
            <person name="Bucher G."/>
        </authorList>
    </citation>
    <scope>NUCLEOTIDE SEQUENCE [LARGE SCALE GENOMIC DNA]</scope>
    <source>
        <strain evidence="2 3">Georgia GA2</strain>
    </source>
</reference>
<dbReference type="AlphaFoldDB" id="D2A3A4"/>
<accession>D2A3A4</accession>
<dbReference type="HOGENOM" id="CLU_2006844_0_0_1"/>
<evidence type="ECO:0000256" key="1">
    <source>
        <dbReference type="SAM" id="MobiDB-lite"/>
    </source>
</evidence>
<gene>
    <name evidence="2" type="primary">AUGUSTUS-3.0.2_07950</name>
    <name evidence="2" type="ORF">TcasGA2_TC007950</name>
</gene>
<sequence>MQTKNINIERAPNNSTDGGGTRISMPEKTVLMIQRGPHNFFDGLQTNGDADSGAPPLPPRTALIFTPLPAVSKPQVSAKSTQFFLQHLNPPMTFRNNEPLPTF</sequence>
<keyword evidence="3" id="KW-1185">Reference proteome</keyword>
<name>D2A3A4_TRICA</name>
<feature type="compositionally biased region" description="Polar residues" evidence="1">
    <location>
        <begin position="1"/>
        <end position="16"/>
    </location>
</feature>
<dbReference type="EMBL" id="KQ971338">
    <property type="protein sequence ID" value="EFA02286.2"/>
    <property type="molecule type" value="Genomic_DNA"/>
</dbReference>
<feature type="region of interest" description="Disordered" evidence="1">
    <location>
        <begin position="1"/>
        <end position="23"/>
    </location>
</feature>
<proteinExistence type="predicted"/>